<proteinExistence type="predicted"/>
<dbReference type="EMBL" id="JAOPKD010000005">
    <property type="protein sequence ID" value="MCU4726874.1"/>
    <property type="molecule type" value="Genomic_DNA"/>
</dbReference>
<evidence type="ECO:0000313" key="1">
    <source>
        <dbReference type="EMBL" id="MCU4717597.1"/>
    </source>
</evidence>
<accession>A0AAE3IE36</accession>
<evidence type="ECO:0000313" key="4">
    <source>
        <dbReference type="Proteomes" id="UP001209746"/>
    </source>
</evidence>
<keyword evidence="3" id="KW-1185">Reference proteome</keyword>
<evidence type="ECO:0000313" key="2">
    <source>
        <dbReference type="EMBL" id="MCU4726874.1"/>
    </source>
</evidence>
<dbReference type="AlphaFoldDB" id="A0AAE3IE36"/>
<dbReference type="RefSeq" id="WP_315908362.1">
    <property type="nucleotide sequence ID" value="NZ_JAOPKC010000004.1"/>
</dbReference>
<gene>
    <name evidence="2" type="ORF">OB914_07820</name>
    <name evidence="1" type="ORF">OB916_05905</name>
</gene>
<evidence type="ECO:0000313" key="3">
    <source>
        <dbReference type="Proteomes" id="UP001208186"/>
    </source>
</evidence>
<dbReference type="Proteomes" id="UP001208186">
    <property type="component" value="Unassembled WGS sequence"/>
</dbReference>
<organism evidence="2 4">
    <name type="scientific">Halapricum hydrolyticum</name>
    <dbReference type="NCBI Taxonomy" id="2979991"/>
    <lineage>
        <taxon>Archaea</taxon>
        <taxon>Methanobacteriati</taxon>
        <taxon>Methanobacteriota</taxon>
        <taxon>Stenosarchaea group</taxon>
        <taxon>Halobacteria</taxon>
        <taxon>Halobacteriales</taxon>
        <taxon>Haloarculaceae</taxon>
        <taxon>Halapricum</taxon>
    </lineage>
</organism>
<dbReference type="Proteomes" id="UP001209746">
    <property type="component" value="Unassembled WGS sequence"/>
</dbReference>
<protein>
    <submittedName>
        <fullName evidence="2">Uncharacterized protein</fullName>
    </submittedName>
</protein>
<sequence>MSNNGRSLDDDDRLGRLEGIQQHLQDLEDLGYPFLHLPNIFEQDPVAKPPYVVSDSFIPESVGGNIRVVHRDPEEDIHDSLATENLEQMLGSYLPGGYKQRWENFNLWQGRWDPVQEHPGRTDIAPMFEFDERLPLSDLLKTEREDYTGYELLTEDVTIYVPRKMHVQRLPYDTQYRWHEGLQNIFADQNPPGRTLRLGRSDPTTNYLWFRHYRSEPEGERTSVDDSRVIESYQFEPETEFLRCYYASLLTMYEKENNDTISRTLSYEHGGEDQRAFVGALEESQLLLMDVNRARVRSQAARVFSKRSDIERDTRFALLYKEAWEQLFFQEGILEHVFAVEPFVKHLIAADYWTREHPDYDADSVFELSTEELSDLLSTLLAPEAERLTLMGYDDASSSRVLEILREHDEMISGLLAECRERETLLDFAEEVLIHSIEHALSTWATEATPAGGSFELWYDVNFQQRDDDIAHVGIYDSIQGGAGIATEVYDYLEATANPDLDAGLAAQGACHTGAADRTVLELLSNANGDVLYDLYEDRSSDDEMTGFRGRLIDARDTAVGAHADAYNLEDLTSQAEKRISSLFETRETARFYAYVADRYDEVAETIERTPRSVDLLLHLDRELIHDPRVKQTYQRFARGTNRRDLSELGERLEEVTVQCITACPDCLETEGPNCVHGGTYQSKLLSRKLLSEVCGY</sequence>
<comment type="caution">
    <text evidence="2">The sequence shown here is derived from an EMBL/GenBank/DDBJ whole genome shotgun (WGS) entry which is preliminary data.</text>
</comment>
<name>A0AAE3IE36_9EURY</name>
<reference evidence="2" key="1">
    <citation type="submission" date="2023-02" db="EMBL/GenBank/DDBJ databases">
        <title>Enrichment on poylsaccharides allowed isolation of novel metabolic and taxonomic groups of Haloarchaea.</title>
        <authorList>
            <person name="Sorokin D.Y."/>
            <person name="Elcheninov A.G."/>
            <person name="Khizhniak T.V."/>
            <person name="Kolganova T.V."/>
            <person name="Kublanov I.V."/>
        </authorList>
    </citation>
    <scope>NUCLEOTIDE SEQUENCE</scope>
    <source>
        <strain evidence="1 3">HArc-curdl5-1</strain>
        <strain evidence="2">HArc-curdl7</strain>
    </source>
</reference>
<dbReference type="EMBL" id="JAOPKC010000004">
    <property type="protein sequence ID" value="MCU4717597.1"/>
    <property type="molecule type" value="Genomic_DNA"/>
</dbReference>